<evidence type="ECO:0000256" key="8">
    <source>
        <dbReference type="SAM" id="Phobius"/>
    </source>
</evidence>
<name>A0ABR4JGD1_9EURO</name>
<organism evidence="10 11">
    <name type="scientific">Aspergillus pseudoustus</name>
    <dbReference type="NCBI Taxonomy" id="1810923"/>
    <lineage>
        <taxon>Eukaryota</taxon>
        <taxon>Fungi</taxon>
        <taxon>Dikarya</taxon>
        <taxon>Ascomycota</taxon>
        <taxon>Pezizomycotina</taxon>
        <taxon>Eurotiomycetes</taxon>
        <taxon>Eurotiomycetidae</taxon>
        <taxon>Eurotiales</taxon>
        <taxon>Aspergillaceae</taxon>
        <taxon>Aspergillus</taxon>
        <taxon>Aspergillus subgen. Nidulantes</taxon>
    </lineage>
</organism>
<feature type="transmembrane region" description="Helical" evidence="8">
    <location>
        <begin position="121"/>
        <end position="139"/>
    </location>
</feature>
<comment type="caution">
    <text evidence="10">The sequence shown here is derived from an EMBL/GenBank/DDBJ whole genome shotgun (WGS) entry which is preliminary data.</text>
</comment>
<evidence type="ECO:0000313" key="11">
    <source>
        <dbReference type="Proteomes" id="UP001610446"/>
    </source>
</evidence>
<protein>
    <submittedName>
        <fullName evidence="10">General substrate transporter</fullName>
    </submittedName>
</protein>
<dbReference type="PROSITE" id="PS00217">
    <property type="entry name" value="SUGAR_TRANSPORT_2"/>
    <property type="match status" value="1"/>
</dbReference>
<evidence type="ECO:0000256" key="2">
    <source>
        <dbReference type="ARBA" id="ARBA00010992"/>
    </source>
</evidence>
<comment type="similarity">
    <text evidence="2 7">Belongs to the major facilitator superfamily. Sugar transporter (TC 2.A.1.1) family.</text>
</comment>
<dbReference type="PROSITE" id="PS50850">
    <property type="entry name" value="MFS"/>
    <property type="match status" value="1"/>
</dbReference>
<dbReference type="EMBL" id="JBFXLU010000137">
    <property type="protein sequence ID" value="KAL2839092.1"/>
    <property type="molecule type" value="Genomic_DNA"/>
</dbReference>
<feature type="domain" description="Major facilitator superfamily (MFS) profile" evidence="9">
    <location>
        <begin position="46"/>
        <end position="487"/>
    </location>
</feature>
<dbReference type="InterPro" id="IPR005828">
    <property type="entry name" value="MFS_sugar_transport-like"/>
</dbReference>
<evidence type="ECO:0000256" key="5">
    <source>
        <dbReference type="ARBA" id="ARBA00022989"/>
    </source>
</evidence>
<evidence type="ECO:0000256" key="4">
    <source>
        <dbReference type="ARBA" id="ARBA00022692"/>
    </source>
</evidence>
<dbReference type="Pfam" id="PF00083">
    <property type="entry name" value="Sugar_tr"/>
    <property type="match status" value="1"/>
</dbReference>
<evidence type="ECO:0000259" key="9">
    <source>
        <dbReference type="PROSITE" id="PS50850"/>
    </source>
</evidence>
<dbReference type="InterPro" id="IPR050360">
    <property type="entry name" value="MFS_Sugar_Transporters"/>
</dbReference>
<keyword evidence="3 7" id="KW-0813">Transport</keyword>
<evidence type="ECO:0000256" key="6">
    <source>
        <dbReference type="ARBA" id="ARBA00023136"/>
    </source>
</evidence>
<feature type="transmembrane region" description="Helical" evidence="8">
    <location>
        <begin position="464"/>
        <end position="482"/>
    </location>
</feature>
<keyword evidence="11" id="KW-1185">Reference proteome</keyword>
<accession>A0ABR4JGD1</accession>
<dbReference type="SUPFAM" id="SSF103473">
    <property type="entry name" value="MFS general substrate transporter"/>
    <property type="match status" value="1"/>
</dbReference>
<reference evidence="10 11" key="1">
    <citation type="submission" date="2024-07" db="EMBL/GenBank/DDBJ databases">
        <title>Section-level genome sequencing and comparative genomics of Aspergillus sections Usti and Cavernicolus.</title>
        <authorList>
            <consortium name="Lawrence Berkeley National Laboratory"/>
            <person name="Nybo J.L."/>
            <person name="Vesth T.C."/>
            <person name="Theobald S."/>
            <person name="Frisvad J.C."/>
            <person name="Larsen T.O."/>
            <person name="Kjaerboelling I."/>
            <person name="Rothschild-Mancinelli K."/>
            <person name="Lyhne E.K."/>
            <person name="Kogle M.E."/>
            <person name="Barry K."/>
            <person name="Clum A."/>
            <person name="Na H."/>
            <person name="Ledsgaard L."/>
            <person name="Lin J."/>
            <person name="Lipzen A."/>
            <person name="Kuo A."/>
            <person name="Riley R."/>
            <person name="Mondo S."/>
            <person name="Labutti K."/>
            <person name="Haridas S."/>
            <person name="Pangalinan J."/>
            <person name="Salamov A.A."/>
            <person name="Simmons B.A."/>
            <person name="Magnuson J.K."/>
            <person name="Chen J."/>
            <person name="Drula E."/>
            <person name="Henrissat B."/>
            <person name="Wiebenga A."/>
            <person name="Lubbers R.J."/>
            <person name="Gomes A.C."/>
            <person name="Makela M.R."/>
            <person name="Stajich J."/>
            <person name="Grigoriev I.V."/>
            <person name="Mortensen U.H."/>
            <person name="De Vries R.P."/>
            <person name="Baker S.E."/>
            <person name="Andersen M.R."/>
        </authorList>
    </citation>
    <scope>NUCLEOTIDE SEQUENCE [LARGE SCALE GENOMIC DNA]</scope>
    <source>
        <strain evidence="10 11">CBS 123904</strain>
    </source>
</reference>
<dbReference type="Gene3D" id="1.20.1250.20">
    <property type="entry name" value="MFS general substrate transporter like domains"/>
    <property type="match status" value="1"/>
</dbReference>
<feature type="transmembrane region" description="Helical" evidence="8">
    <location>
        <begin position="151"/>
        <end position="172"/>
    </location>
</feature>
<dbReference type="NCBIfam" id="TIGR00879">
    <property type="entry name" value="SP"/>
    <property type="match status" value="1"/>
</dbReference>
<gene>
    <name evidence="10" type="ORF">BJY01DRAFT_257814</name>
</gene>
<feature type="transmembrane region" description="Helical" evidence="8">
    <location>
        <begin position="430"/>
        <end position="452"/>
    </location>
</feature>
<keyword evidence="5 8" id="KW-1133">Transmembrane helix</keyword>
<dbReference type="InterPro" id="IPR005829">
    <property type="entry name" value="Sugar_transporter_CS"/>
</dbReference>
<feature type="transmembrane region" description="Helical" evidence="8">
    <location>
        <begin position="395"/>
        <end position="418"/>
    </location>
</feature>
<comment type="subcellular location">
    <subcellularLocation>
        <location evidence="1">Membrane</location>
        <topology evidence="1">Multi-pass membrane protein</topology>
    </subcellularLocation>
</comment>
<evidence type="ECO:0000256" key="7">
    <source>
        <dbReference type="RuleBase" id="RU003346"/>
    </source>
</evidence>
<dbReference type="InterPro" id="IPR003663">
    <property type="entry name" value="Sugar/inositol_transpt"/>
</dbReference>
<feature type="transmembrane region" description="Helical" evidence="8">
    <location>
        <begin position="365"/>
        <end position="389"/>
    </location>
</feature>
<evidence type="ECO:0000313" key="10">
    <source>
        <dbReference type="EMBL" id="KAL2839092.1"/>
    </source>
</evidence>
<feature type="transmembrane region" description="Helical" evidence="8">
    <location>
        <begin position="340"/>
        <end position="358"/>
    </location>
</feature>
<dbReference type="Proteomes" id="UP001610446">
    <property type="component" value="Unassembled WGS sequence"/>
</dbReference>
<keyword evidence="6 8" id="KW-0472">Membrane</keyword>
<evidence type="ECO:0000256" key="3">
    <source>
        <dbReference type="ARBA" id="ARBA00022448"/>
    </source>
</evidence>
<dbReference type="InterPro" id="IPR020846">
    <property type="entry name" value="MFS_dom"/>
</dbReference>
<proteinExistence type="inferred from homology"/>
<feature type="transmembrane region" description="Helical" evidence="8">
    <location>
        <begin position="94"/>
        <end position="114"/>
    </location>
</feature>
<keyword evidence="4 8" id="KW-0812">Transmembrane</keyword>
<dbReference type="PANTHER" id="PTHR48022">
    <property type="entry name" value="PLASTIDIC GLUCOSE TRANSPORTER 4"/>
    <property type="match status" value="1"/>
</dbReference>
<feature type="transmembrane region" description="Helical" evidence="8">
    <location>
        <begin position="179"/>
        <end position="199"/>
    </location>
</feature>
<sequence length="531" mass="58206">MDAEKTPIDAVNDQGTSHHLAHLTNQEDHSRSKWEAIKAHPWAFAWCIYGAWTILLVSFENQAGGIVVSIPQFRKDFGTAFGGDYVLDTNWQSAFSGAPIGSMVIGSLGAAVIADWIGRRYTLIIALVISYAAVSLEVVATTNEMFFGGKFLNGFAVGAIQAVCATYIGEIVPLALRGLMTCLIALAFTLGPFIVSLIVNEEGSVESRWAYRSIFVAQYGFAAVTTVFIFFMPESPWWLANKGNDTKALHSLSRLGYSRTTGEAVARLSTIKVTLEEIQRETSGVTYLECFRKSNLRRTIVSIAPLVIQQFTGIVFAASYSTYYAQLAGYSTDMSFKLQVTQQVLSMVGNISSWYLVDKVGRRDLTLYGTVGLTVILWVMGGLAVGGSLGELRGAVAMILLYCFFYNVTIGATAYTCLTETATSRLRIKTIAIGLATANSIGVMWSFVLPYLFNPDRANLGGKLGFVFGGLCFPAIVFIWWYQPETRGRSYEELDEMFMKKVPARKFKGYKTEAEGLGEAAMVAKEGEQAN</sequence>
<dbReference type="PANTHER" id="PTHR48022:SF22">
    <property type="entry name" value="MAJOR FACILITATOR SUPERFAMILY (MFS) PROFILE DOMAIN-CONTAINING PROTEIN"/>
    <property type="match status" value="1"/>
</dbReference>
<feature type="transmembrane region" description="Helical" evidence="8">
    <location>
        <begin position="39"/>
        <end position="59"/>
    </location>
</feature>
<dbReference type="InterPro" id="IPR036259">
    <property type="entry name" value="MFS_trans_sf"/>
</dbReference>
<feature type="transmembrane region" description="Helical" evidence="8">
    <location>
        <begin position="211"/>
        <end position="232"/>
    </location>
</feature>
<feature type="transmembrane region" description="Helical" evidence="8">
    <location>
        <begin position="300"/>
        <end position="320"/>
    </location>
</feature>
<dbReference type="PROSITE" id="PS00216">
    <property type="entry name" value="SUGAR_TRANSPORT_1"/>
    <property type="match status" value="1"/>
</dbReference>
<evidence type="ECO:0000256" key="1">
    <source>
        <dbReference type="ARBA" id="ARBA00004141"/>
    </source>
</evidence>